<evidence type="ECO:0000313" key="2">
    <source>
        <dbReference type="Proteomes" id="UP000679126"/>
    </source>
</evidence>
<dbReference type="InterPro" id="IPR007358">
    <property type="entry name" value="Nucleoid_associated_NdpA"/>
</dbReference>
<keyword evidence="2" id="KW-1185">Reference proteome</keyword>
<protein>
    <submittedName>
        <fullName evidence="1">Nucleoid-associated protein</fullName>
    </submittedName>
</protein>
<sequence>MIHVSDIKDLERLTIHKVGNASNEDPLVLSQQPLELKDETIGNLLLSYFIQPFTNNAEYFRFTHDADLQLNEVFKYCSLIFEDHESFQEQSVNIAKHLYKVSTHPKIKGGELYIVHFSKCQVDGEEVEAIGIFKSENRDTYLKVYLHDENYELNYDDGININKLDKGCLVFNIGQEEGYKVSIVDSNSKNEAVYWKDAFLQVERKADSYHQTETMVTLCQQFIQNKLPEEFEMNRVDQIDLLKKSATYFKEKEQFQVDEFAEEVLGHPDAVDAFRNYREHFRDEYRLDVPDEFDISNPAVKKQQKFFKSILKLDKNFHVYIHGNREMIERGYDEERNMNYYKLFFQDEK</sequence>
<reference evidence="2" key="1">
    <citation type="submission" date="2021-03" db="EMBL/GenBank/DDBJ databases">
        <title>Assistant Professor.</title>
        <authorList>
            <person name="Huq M.A."/>
        </authorList>
    </citation>
    <scope>NUCLEOTIDE SEQUENCE [LARGE SCALE GENOMIC DNA]</scope>
    <source>
        <strain evidence="2">MAH-28</strain>
    </source>
</reference>
<dbReference type="RefSeq" id="WP_209145742.1">
    <property type="nucleotide sequence ID" value="NZ_JAGHKP010000002.1"/>
</dbReference>
<name>A0ABS3YDM0_9BACT</name>
<evidence type="ECO:0000313" key="1">
    <source>
        <dbReference type="EMBL" id="MBO9152763.1"/>
    </source>
</evidence>
<dbReference type="EMBL" id="JAGHKP010000002">
    <property type="protein sequence ID" value="MBO9152763.1"/>
    <property type="molecule type" value="Genomic_DNA"/>
</dbReference>
<proteinExistence type="predicted"/>
<organism evidence="1 2">
    <name type="scientific">Chitinophaga chungangae</name>
    <dbReference type="NCBI Taxonomy" id="2821488"/>
    <lineage>
        <taxon>Bacteria</taxon>
        <taxon>Pseudomonadati</taxon>
        <taxon>Bacteroidota</taxon>
        <taxon>Chitinophagia</taxon>
        <taxon>Chitinophagales</taxon>
        <taxon>Chitinophagaceae</taxon>
        <taxon>Chitinophaga</taxon>
    </lineage>
</organism>
<dbReference type="Pfam" id="PF04245">
    <property type="entry name" value="NA37"/>
    <property type="match status" value="1"/>
</dbReference>
<dbReference type="Proteomes" id="UP000679126">
    <property type="component" value="Unassembled WGS sequence"/>
</dbReference>
<accession>A0ABS3YDM0</accession>
<comment type="caution">
    <text evidence="1">The sequence shown here is derived from an EMBL/GenBank/DDBJ whole genome shotgun (WGS) entry which is preliminary data.</text>
</comment>
<gene>
    <name evidence="1" type="ORF">J7I43_11105</name>
</gene>